<name>A0A2A4G9N0_9FLAO</name>
<dbReference type="AlphaFoldDB" id="A0A2A4G9N0"/>
<dbReference type="Proteomes" id="UP000219559">
    <property type="component" value="Unassembled WGS sequence"/>
</dbReference>
<protein>
    <submittedName>
        <fullName evidence="1">Uncharacterized protein</fullName>
    </submittedName>
</protein>
<comment type="caution">
    <text evidence="1">The sequence shown here is derived from an EMBL/GenBank/DDBJ whole genome shotgun (WGS) entry which is preliminary data.</text>
</comment>
<organism evidence="1 2">
    <name type="scientific">Sediminicola luteus</name>
    <dbReference type="NCBI Taxonomy" id="319238"/>
    <lineage>
        <taxon>Bacteria</taxon>
        <taxon>Pseudomonadati</taxon>
        <taxon>Bacteroidota</taxon>
        <taxon>Flavobacteriia</taxon>
        <taxon>Flavobacteriales</taxon>
        <taxon>Flavobacteriaceae</taxon>
        <taxon>Sediminicola</taxon>
    </lineage>
</organism>
<evidence type="ECO:0000313" key="2">
    <source>
        <dbReference type="Proteomes" id="UP000219559"/>
    </source>
</evidence>
<keyword evidence="2" id="KW-1185">Reference proteome</keyword>
<evidence type="ECO:0000313" key="1">
    <source>
        <dbReference type="EMBL" id="PCE64686.1"/>
    </source>
</evidence>
<sequence length="106" mass="12048">MGLADTNFTNSTKAHVYSEARFSAENRVVTQSFTEKAQRFTEFVSQLINSTIQQTSLELWGILVYEDLNILLESPHPDLLLPPFRGTGAREGVLNDFVYFGTLEFR</sequence>
<reference evidence="1 2" key="1">
    <citation type="submission" date="2017-04" db="EMBL/GenBank/DDBJ databases">
        <title>A new member of the family Flavobacteriaceae isolated from ascidians.</title>
        <authorList>
            <person name="Chen L."/>
        </authorList>
    </citation>
    <scope>NUCLEOTIDE SEQUENCE [LARGE SCALE GENOMIC DNA]</scope>
    <source>
        <strain evidence="1 2">HQA918</strain>
    </source>
</reference>
<proteinExistence type="predicted"/>
<gene>
    <name evidence="1" type="ORF">B7P33_05805</name>
</gene>
<accession>A0A2A4G9N0</accession>
<dbReference type="EMBL" id="NBWU01000002">
    <property type="protein sequence ID" value="PCE64686.1"/>
    <property type="molecule type" value="Genomic_DNA"/>
</dbReference>